<dbReference type="GO" id="GO:0043235">
    <property type="term" value="C:receptor complex"/>
    <property type="evidence" value="ECO:0007669"/>
    <property type="project" value="InterPro"/>
</dbReference>
<evidence type="ECO:0000313" key="7">
    <source>
        <dbReference type="MGI" id="MGI:97364"/>
    </source>
</evidence>
<accession>Q6PCM9</accession>
<keyword evidence="2 3" id="KW-0040">ANK repeat</keyword>
<dbReference type="SMART" id="SM01334">
    <property type="entry name" value="DUF3454"/>
    <property type="match status" value="1"/>
</dbReference>
<organism evidence="6">
    <name type="scientific">Mus musculus</name>
    <name type="common">Mouse</name>
    <dbReference type="NCBI Taxonomy" id="10090"/>
    <lineage>
        <taxon>Eukaryota</taxon>
        <taxon>Metazoa</taxon>
        <taxon>Chordata</taxon>
        <taxon>Craniata</taxon>
        <taxon>Vertebrata</taxon>
        <taxon>Euteleostomi</taxon>
        <taxon>Mammalia</taxon>
        <taxon>Eutheria</taxon>
        <taxon>Euarchontoglires</taxon>
        <taxon>Glires</taxon>
        <taxon>Rodentia</taxon>
        <taxon>Myomorpha</taxon>
        <taxon>Muroidea</taxon>
        <taxon>Muridae</taxon>
        <taxon>Murinae</taxon>
        <taxon>Mus</taxon>
        <taxon>Mus</taxon>
    </lineage>
</organism>
<evidence type="ECO:0000256" key="4">
    <source>
        <dbReference type="SAM" id="MobiDB-lite"/>
    </source>
</evidence>
<keyword evidence="1" id="KW-0677">Repeat</keyword>
<feature type="compositionally biased region" description="Gly residues" evidence="4">
    <location>
        <begin position="503"/>
        <end position="512"/>
    </location>
</feature>
<reference evidence="6" key="1">
    <citation type="journal article" date="2004" name="Genome Res.">
        <title>The status, quality, and expansion of the NIH full-length cDNA project: the Mammalian Gene Collection (MGC).</title>
        <authorList>
            <consortium name="The MGC Project Team"/>
            <person name="Gerhard D.S."/>
            <person name="Wagner L."/>
            <person name="Feingold E.A."/>
            <person name="Shenmen C.M."/>
            <person name="Grouse L.H."/>
            <person name="Schuler G."/>
            <person name="Klein S.L."/>
            <person name="Old S."/>
            <person name="Rasooly R."/>
            <person name="Good P."/>
            <person name="Guyer M."/>
            <person name="Peck A.M."/>
            <person name="Derge J.G."/>
            <person name="Lipman D."/>
            <person name="Collins F.S."/>
            <person name="Jang W."/>
            <person name="Sherry S."/>
            <person name="Feolo M."/>
            <person name="Misquitta L."/>
            <person name="Lee E."/>
            <person name="Rotmistrovsky K."/>
            <person name="Greenhut S.F."/>
            <person name="Schaefer C.F."/>
            <person name="Buetow K."/>
            <person name="Bonner T.I."/>
            <person name="Haussler D."/>
            <person name="Kent J."/>
            <person name="Kiekhaus M."/>
            <person name="Furey T."/>
            <person name="Brent M."/>
            <person name="Prange C."/>
            <person name="Schreiber K."/>
            <person name="Shapiro N."/>
            <person name="Bhat N.K."/>
            <person name="Hopkins R.F."/>
            <person name="Hsie F."/>
            <person name="Driscoll T."/>
            <person name="Soares M.B."/>
            <person name="Casavant T.L."/>
            <person name="Scheetz T.E."/>
            <person name="Brown-stein M.J."/>
            <person name="Usdin T.B."/>
            <person name="Toshiyuki S."/>
            <person name="Carninci P."/>
            <person name="Piao Y."/>
            <person name="Dudekula D.B."/>
            <person name="Ko M.S."/>
            <person name="Kawakami K."/>
            <person name="Suzuki Y."/>
            <person name="Sugano S."/>
            <person name="Gruber C.E."/>
            <person name="Smith M.R."/>
            <person name="Simmons B."/>
            <person name="Moore T."/>
            <person name="Waterman R."/>
            <person name="Johnson S.L."/>
            <person name="Ruan Y."/>
            <person name="Wei C.L."/>
            <person name="Mathavan S."/>
            <person name="Gunaratne P.H."/>
            <person name="Wu J."/>
            <person name="Garcia A.M."/>
            <person name="Hulyk S.W."/>
            <person name="Fuh E."/>
            <person name="Yuan Y."/>
            <person name="Sneed A."/>
            <person name="Kowis C."/>
            <person name="Hodgson A."/>
            <person name="Muzny D.M."/>
            <person name="McPherson J."/>
            <person name="Gibbs R.A."/>
            <person name="Fahey J."/>
            <person name="Helton E."/>
            <person name="Ketteman M."/>
            <person name="Madan A."/>
            <person name="Rodrigues S."/>
            <person name="Sanchez A."/>
            <person name="Whiting M."/>
            <person name="Madari A."/>
            <person name="Young A.C."/>
            <person name="Wetherby K.D."/>
            <person name="Granite S.J."/>
            <person name="Kwong P.N."/>
            <person name="Brinkley C.P."/>
            <person name="Pearson R.L."/>
            <person name="Bouffard G.G."/>
            <person name="Blakesly R.W."/>
            <person name="Green E.D."/>
            <person name="Dickson M.C."/>
            <person name="Rodriguez A.C."/>
            <person name="Grimwood J."/>
            <person name="Schmutz J."/>
            <person name="Myers R.M."/>
            <person name="Butterfield Y.S."/>
            <person name="Griffith M."/>
            <person name="Griffith O.L."/>
            <person name="Krzywinski M.I."/>
            <person name="Liao N."/>
            <person name="Morin R."/>
            <person name="Morrin R."/>
            <person name="Palmquist D."/>
            <person name="Petrescu A.S."/>
            <person name="Skalska U."/>
            <person name="Smailus D.E."/>
            <person name="Stott J.M."/>
            <person name="Schnerch A."/>
            <person name="Schein J.E."/>
            <person name="Jones S.J."/>
            <person name="Holt R.A."/>
            <person name="Baross A."/>
            <person name="Marra M.A."/>
            <person name="Clifton S."/>
            <person name="Makowski K.A."/>
            <person name="Bosak S."/>
            <person name="Malek J."/>
        </authorList>
    </citation>
    <scope>NUCLEOTIDE SEQUENCE [LARGE SCALE MRNA]</scope>
    <source>
        <strain evidence="6">C57BL/6</strain>
        <tissue evidence="6">Brain</tissue>
    </source>
</reference>
<dbReference type="GO" id="GO:0038023">
    <property type="term" value="F:signaling receptor activity"/>
    <property type="evidence" value="ECO:0007669"/>
    <property type="project" value="InterPro"/>
</dbReference>
<evidence type="ECO:0000259" key="5">
    <source>
        <dbReference type="SMART" id="SM01334"/>
    </source>
</evidence>
<dbReference type="AlphaFoldDB" id="Q6PCM9"/>
<dbReference type="GO" id="GO:0071228">
    <property type="term" value="P:cellular response to tumor cell"/>
    <property type="evidence" value="ECO:0007669"/>
    <property type="project" value="InterPro"/>
</dbReference>
<dbReference type="PeptideAtlas" id="Q6PCM9"/>
<evidence type="ECO:0000256" key="1">
    <source>
        <dbReference type="ARBA" id="ARBA00022737"/>
    </source>
</evidence>
<evidence type="ECO:0000256" key="2">
    <source>
        <dbReference type="ARBA" id="ARBA00023043"/>
    </source>
</evidence>
<feature type="repeat" description="ANK" evidence="3">
    <location>
        <begin position="66"/>
        <end position="98"/>
    </location>
</feature>
<feature type="compositionally biased region" description="Polar residues" evidence="4">
    <location>
        <begin position="446"/>
        <end position="456"/>
    </location>
</feature>
<dbReference type="EMBL" id="BC059256">
    <property type="protein sequence ID" value="AAH59256.1"/>
    <property type="molecule type" value="mRNA"/>
</dbReference>
<dbReference type="InterPro" id="IPR036770">
    <property type="entry name" value="Ankyrin_rpt-contain_sf"/>
</dbReference>
<dbReference type="PANTHER" id="PTHR24198">
    <property type="entry name" value="ANKYRIN REPEAT AND PROTEIN KINASE DOMAIN-CONTAINING PROTEIN"/>
    <property type="match status" value="1"/>
</dbReference>
<feature type="domain" description="Notch C-terminal" evidence="5">
    <location>
        <begin position="438"/>
        <end position="503"/>
    </location>
</feature>
<feature type="compositionally biased region" description="Polar residues" evidence="4">
    <location>
        <begin position="196"/>
        <end position="207"/>
    </location>
</feature>
<dbReference type="PANTHER" id="PTHR24198:SF165">
    <property type="entry name" value="ANKYRIN REPEAT-CONTAINING PROTEIN-RELATED"/>
    <property type="match status" value="1"/>
</dbReference>
<dbReference type="GO" id="GO:0006355">
    <property type="term" value="P:regulation of DNA-templated transcription"/>
    <property type="evidence" value="ECO:0007669"/>
    <property type="project" value="InterPro"/>
</dbReference>
<sequence>MYGKVDSVRGRNLEGMVAELINCQADVNAVDDHGKSALHWAAAVNNVEATFLLLKNGANRDMQDNKEETPLFLAAREGSYEAAKILLDHFANRDITDHMDRLPRDVARDRMHHDIVRLLDEYNVTPSPPGTVLTSALSPVLCGPNRSFLSLKHTPMGKKARRPNTKSTMPTSLPNLAKEAKDAKGSRRKKCLNEKVQLSESSVTLSPVDSLESPHTYVSDATSSPMITSPGILQASPTPLLAAAAPAAPVHTQHALSFSNLHDMQPLAPGASTVLPSVSQLLSHHHIAPPGSSSAGSLGRLHPVPVPADWMNRVEMNETQYSEMFGMVLAPAEGAHPGIAAPQSRPPEGKHMSTQREPLPPIVTFQLIPKGSIAQAAGAPQTQSSCPPAVAGPLPSMYQIPEMPRLPSVAFPPTMMPQQEGQVAQTIVPTYHPFPASVGKYPTPPSQHSYASSNAAERTPSHGGHLQGEHPYLTPSPESPDQWSSSSPHSASDWSDVTTSPTPGGGGGGQRGPGTHMSEPPHSNMQVYA</sequence>
<evidence type="ECO:0000313" key="6">
    <source>
        <dbReference type="EMBL" id="AAH59256.1"/>
    </source>
</evidence>
<name>Q6PCM9_MOUSE</name>
<dbReference type="Pfam" id="PF12796">
    <property type="entry name" value="Ank_2"/>
    <property type="match status" value="1"/>
</dbReference>
<feature type="repeat" description="ANK" evidence="3">
    <location>
        <begin position="33"/>
        <end position="65"/>
    </location>
</feature>
<dbReference type="PROSITE" id="PS50297">
    <property type="entry name" value="ANK_REP_REGION"/>
    <property type="match status" value="2"/>
</dbReference>
<dbReference type="Gene3D" id="1.25.40.20">
    <property type="entry name" value="Ankyrin repeat-containing domain"/>
    <property type="match status" value="1"/>
</dbReference>
<dbReference type="SMART" id="SM00248">
    <property type="entry name" value="ANK"/>
    <property type="match status" value="2"/>
</dbReference>
<feature type="region of interest" description="Disordered" evidence="4">
    <location>
        <begin position="154"/>
        <end position="173"/>
    </location>
</feature>
<feature type="compositionally biased region" description="Basic residues" evidence="4">
    <location>
        <begin position="155"/>
        <end position="164"/>
    </location>
</feature>
<dbReference type="GO" id="GO:0006915">
    <property type="term" value="P:apoptotic process"/>
    <property type="evidence" value="ECO:0007669"/>
    <property type="project" value="InterPro"/>
</dbReference>
<feature type="region of interest" description="Disordered" evidence="4">
    <location>
        <begin position="438"/>
        <end position="529"/>
    </location>
</feature>
<dbReference type="GO" id="GO:0007219">
    <property type="term" value="P:Notch signaling pathway"/>
    <property type="evidence" value="ECO:0007669"/>
    <property type="project" value="InterPro"/>
</dbReference>
<dbReference type="SUPFAM" id="SSF48403">
    <property type="entry name" value="Ankyrin repeat"/>
    <property type="match status" value="1"/>
</dbReference>
<feature type="compositionally biased region" description="Low complexity" evidence="4">
    <location>
        <begin position="475"/>
        <end position="502"/>
    </location>
</feature>
<dbReference type="PROSITE" id="PS50088">
    <property type="entry name" value="ANK_REPEAT"/>
    <property type="match status" value="2"/>
</dbReference>
<feature type="region of interest" description="Disordered" evidence="4">
    <location>
        <begin position="178"/>
        <end position="225"/>
    </location>
</feature>
<proteinExistence type="evidence at transcript level"/>
<dbReference type="MGI" id="MGI:97364">
    <property type="gene designation" value="Notch2"/>
</dbReference>
<dbReference type="InterPro" id="IPR024600">
    <property type="entry name" value="Notch_C"/>
</dbReference>
<dbReference type="InterPro" id="IPR002110">
    <property type="entry name" value="Ankyrin_rpt"/>
</dbReference>
<dbReference type="PRINTS" id="PR01985">
    <property type="entry name" value="NOTCH2"/>
</dbReference>
<protein>
    <submittedName>
        <fullName evidence="6">Notch2 protein</fullName>
    </submittedName>
</protein>
<gene>
    <name evidence="6 7" type="primary">Notch2</name>
</gene>
<evidence type="ECO:0000256" key="3">
    <source>
        <dbReference type="PROSITE-ProRule" id="PRU00023"/>
    </source>
</evidence>
<dbReference type="InterPro" id="IPR022336">
    <property type="entry name" value="Notch_2"/>
</dbReference>
<dbReference type="AGR" id="MGI:97364"/>